<dbReference type="SMART" id="SM00382">
    <property type="entry name" value="AAA"/>
    <property type="match status" value="2"/>
</dbReference>
<evidence type="ECO:0000259" key="5">
    <source>
        <dbReference type="PROSITE" id="PS50893"/>
    </source>
</evidence>
<dbReference type="InterPro" id="IPR017871">
    <property type="entry name" value="ABC_transporter-like_CS"/>
</dbReference>
<dbReference type="RefSeq" id="WP_132965802.1">
    <property type="nucleotide sequence ID" value="NZ_LEKL01000026.1"/>
</dbReference>
<protein>
    <submittedName>
        <fullName evidence="6">Monosaccharide ABC transporter ATP-binding protein (CUT2 family)</fullName>
    </submittedName>
</protein>
<comment type="caution">
    <text evidence="6">The sequence shown here is derived from an EMBL/GenBank/DDBJ whole genome shotgun (WGS) entry which is preliminary data.</text>
</comment>
<keyword evidence="4 6" id="KW-0067">ATP-binding</keyword>
<dbReference type="Gene3D" id="3.40.50.300">
    <property type="entry name" value="P-loop containing nucleotide triphosphate hydrolases"/>
    <property type="match status" value="2"/>
</dbReference>
<dbReference type="EMBL" id="SMCP01000003">
    <property type="protein sequence ID" value="TCV88831.1"/>
    <property type="molecule type" value="Genomic_DNA"/>
</dbReference>
<keyword evidence="2" id="KW-0677">Repeat</keyword>
<dbReference type="PROSITE" id="PS50893">
    <property type="entry name" value="ABC_TRANSPORTER_2"/>
    <property type="match status" value="2"/>
</dbReference>
<evidence type="ECO:0000256" key="3">
    <source>
        <dbReference type="ARBA" id="ARBA00022741"/>
    </source>
</evidence>
<evidence type="ECO:0000313" key="6">
    <source>
        <dbReference type="EMBL" id="TCV88831.1"/>
    </source>
</evidence>
<dbReference type="SUPFAM" id="SSF52540">
    <property type="entry name" value="P-loop containing nucleoside triphosphate hydrolases"/>
    <property type="match status" value="2"/>
</dbReference>
<keyword evidence="3" id="KW-0547">Nucleotide-binding</keyword>
<dbReference type="PANTHER" id="PTHR43790">
    <property type="entry name" value="CARBOHYDRATE TRANSPORT ATP-BINDING PROTEIN MG119-RELATED"/>
    <property type="match status" value="1"/>
</dbReference>
<dbReference type="Proteomes" id="UP000294619">
    <property type="component" value="Unassembled WGS sequence"/>
</dbReference>
<sequence>MSENRIEIEGIKKKFGEHTVLHDVSLTIAGGTVLALMGANGAGKSTLVKILSGVYKADAGVIKINGQPCRIHSPNEAIREGILTVHQIINDGVVQGLTVAENLLLDKLCLAGSETFINSKKLQSEAQAIAAYVGLDLPMDMQVAELSQADKQLVAIARALTKKPKLLILDEPTSSLSDSETVKLFEAIKRMKHEGVAIIYISHRMSDIRTLADRIATLREGCIVGNFEQPLDYSKAVDSMLGHTVADIKHTYCEGQETILELKNYQLRGNSEPFNICFKRGEIVALTGLLSSGCGTVIESLFGIDTVYAGSIFLEGNIWKPNSPKDSIDKGVFMLQEERGNNAVIPDFSIEHNVTLPFLRNFSNKLGFLNRKKERNNVRDILKQTKVKYEDQQDLLLNLSGGNQQKVMMARWMIHESKVFLLNEPFQGVDIGSRREIGKLLRDTAHLRTTIAVCTDIEEALEIADRIIVFNNNNLIGVHYINNINMSLIIEQIASDIHH</sequence>
<reference evidence="6 7" key="1">
    <citation type="submission" date="2019-03" db="EMBL/GenBank/DDBJ databases">
        <title>Genomic Encyclopedia of Type Strains, Phase IV (KMG-IV): sequencing the most valuable type-strain genomes for metagenomic binning, comparative biology and taxonomic classification.</title>
        <authorList>
            <person name="Goeker M."/>
        </authorList>
    </citation>
    <scope>NUCLEOTIDE SEQUENCE [LARGE SCALE GENOMIC DNA]</scope>
    <source>
        <strain evidence="6 7">DSM 28140</strain>
    </source>
</reference>
<dbReference type="PANTHER" id="PTHR43790:SF9">
    <property type="entry name" value="GALACTOFURANOSE TRANSPORTER ATP-BINDING PROTEIN YTFR"/>
    <property type="match status" value="1"/>
</dbReference>
<dbReference type="InterPro" id="IPR050107">
    <property type="entry name" value="ABC_carbohydrate_import_ATPase"/>
</dbReference>
<dbReference type="GO" id="GO:0016887">
    <property type="term" value="F:ATP hydrolysis activity"/>
    <property type="evidence" value="ECO:0007669"/>
    <property type="project" value="InterPro"/>
</dbReference>
<dbReference type="PROSITE" id="PS00211">
    <property type="entry name" value="ABC_TRANSPORTER_1"/>
    <property type="match status" value="1"/>
</dbReference>
<organism evidence="6 7">
    <name type="scientific">Testudinibacter aquarius</name>
    <dbReference type="NCBI Taxonomy" id="1524974"/>
    <lineage>
        <taxon>Bacteria</taxon>
        <taxon>Pseudomonadati</taxon>
        <taxon>Pseudomonadota</taxon>
        <taxon>Gammaproteobacteria</taxon>
        <taxon>Pasteurellales</taxon>
        <taxon>Pasteurellaceae</taxon>
        <taxon>Testudinibacter</taxon>
    </lineage>
</organism>
<dbReference type="InterPro" id="IPR027417">
    <property type="entry name" value="P-loop_NTPase"/>
</dbReference>
<dbReference type="InterPro" id="IPR003439">
    <property type="entry name" value="ABC_transporter-like_ATP-bd"/>
</dbReference>
<feature type="domain" description="ABC transporter" evidence="5">
    <location>
        <begin position="254"/>
        <end position="497"/>
    </location>
</feature>
<evidence type="ECO:0000256" key="2">
    <source>
        <dbReference type="ARBA" id="ARBA00022737"/>
    </source>
</evidence>
<dbReference type="Pfam" id="PF00005">
    <property type="entry name" value="ABC_tran"/>
    <property type="match status" value="2"/>
</dbReference>
<dbReference type="CDD" id="cd03215">
    <property type="entry name" value="ABC_Carb_Monos_II"/>
    <property type="match status" value="1"/>
</dbReference>
<proteinExistence type="predicted"/>
<gene>
    <name evidence="6" type="ORF">EDC16_103185</name>
</gene>
<dbReference type="InterPro" id="IPR003593">
    <property type="entry name" value="AAA+_ATPase"/>
</dbReference>
<keyword evidence="1" id="KW-0813">Transport</keyword>
<dbReference type="GO" id="GO:0005524">
    <property type="term" value="F:ATP binding"/>
    <property type="evidence" value="ECO:0007669"/>
    <property type="project" value="UniProtKB-KW"/>
</dbReference>
<feature type="domain" description="ABC transporter" evidence="5">
    <location>
        <begin position="6"/>
        <end position="245"/>
    </location>
</feature>
<dbReference type="CDD" id="cd03216">
    <property type="entry name" value="ABC_Carb_Monos_I"/>
    <property type="match status" value="1"/>
</dbReference>
<name>A0A4R3YAV2_9PAST</name>
<evidence type="ECO:0000256" key="1">
    <source>
        <dbReference type="ARBA" id="ARBA00022448"/>
    </source>
</evidence>
<dbReference type="AlphaFoldDB" id="A0A4R3YAV2"/>
<evidence type="ECO:0000313" key="7">
    <source>
        <dbReference type="Proteomes" id="UP000294619"/>
    </source>
</evidence>
<evidence type="ECO:0000256" key="4">
    <source>
        <dbReference type="ARBA" id="ARBA00022840"/>
    </source>
</evidence>
<accession>A0A4R3YAV2</accession>